<organism evidence="1 2">
    <name type="scientific">Caldilinea aerophila (strain DSM 14535 / JCM 11387 / NBRC 104270 / STL-6-O1)</name>
    <dbReference type="NCBI Taxonomy" id="926550"/>
    <lineage>
        <taxon>Bacteria</taxon>
        <taxon>Bacillati</taxon>
        <taxon>Chloroflexota</taxon>
        <taxon>Caldilineae</taxon>
        <taxon>Caldilineales</taxon>
        <taxon>Caldilineaceae</taxon>
        <taxon>Caldilinea</taxon>
    </lineage>
</organism>
<proteinExistence type="predicted"/>
<evidence type="ECO:0000313" key="2">
    <source>
        <dbReference type="Proteomes" id="UP000007880"/>
    </source>
</evidence>
<dbReference type="AlphaFoldDB" id="I0I5E7"/>
<dbReference type="eggNOG" id="ENOG5033T0B">
    <property type="taxonomic scope" value="Bacteria"/>
</dbReference>
<protein>
    <submittedName>
        <fullName evidence="1">Uncharacterized protein</fullName>
    </submittedName>
</protein>
<dbReference type="HOGENOM" id="CLU_692025_0_0_0"/>
<dbReference type="EMBL" id="AP012337">
    <property type="protein sequence ID" value="BAM00485.1"/>
    <property type="molecule type" value="Genomic_DNA"/>
</dbReference>
<dbReference type="Proteomes" id="UP000007880">
    <property type="component" value="Chromosome"/>
</dbReference>
<name>I0I5E7_CALAS</name>
<accession>I0I5E7</accession>
<evidence type="ECO:0000313" key="1">
    <source>
        <dbReference type="EMBL" id="BAM00485.1"/>
    </source>
</evidence>
<dbReference type="KEGG" id="cap:CLDAP_24450"/>
<gene>
    <name evidence="1" type="ordered locus">CLDAP_24450</name>
</gene>
<sequence>MRYSINSKVYQWNWDLITWEIKAITQKLSEQFLHSAEHLSEAEQTALVQTYLERARRIGELEGRIERLYSEKSETASTESASLQREIEALRSEQEAIRPTVEVIIEAQVATALRDQGITLFGRTFPPVWFTFTEPPKKLVVSPRGRILTAHYVMLVPELPADERDRVESAIFQEDNLSAYIANIGGLGAYPALVIDRASLDWVLSTVAHEWVHNYLTLFPLGLNYNTSAELTIMNETVADIVGEEIGRRVLERFYPDIAQELAEREAAAEREDREPSTFDFRKEMRHTREVVDQFLALGRIRDAEEYMEIRRLLFVENGYPIRKLNQAYFAFHGSYGTGPAASSPIGPKMEALRSLTPDVYTFLRVVRGFTSPDDLDRALQEWSKPSDGDSSSGHAVQ</sequence>
<reference evidence="1 2" key="1">
    <citation type="submission" date="2012-02" db="EMBL/GenBank/DDBJ databases">
        <title>Complete genome sequence of Caldilinea aerophila DSM 14535 (= NBRC 102666).</title>
        <authorList>
            <person name="Oguchi A."/>
            <person name="Hosoyama A."/>
            <person name="Sekine M."/>
            <person name="Fukai R."/>
            <person name="Kato Y."/>
            <person name="Nakamura S."/>
            <person name="Hanada S."/>
            <person name="Yamazaki S."/>
            <person name="Fujita N."/>
        </authorList>
    </citation>
    <scope>NUCLEOTIDE SEQUENCE [LARGE SCALE GENOMIC DNA]</scope>
    <source>
        <strain evidence="2">DSM 14535 / JCM 11387 / NBRC 104270 / STL-6-O1</strain>
    </source>
</reference>
<keyword evidence="2" id="KW-1185">Reference proteome</keyword>